<sequence length="116" mass="12785">MNKVFSKASDAATAASKKFTNVSVNRGKTAFPKAPKDLESLGIRFDFDGEIQRDGLTYNKFQVQPNSGKVPSGVRDWRDKNGGTHAVMGSLYVKKDGDADDVKTGFEDFEKDFKSK</sequence>
<feature type="non-terminal residue" evidence="1">
    <location>
        <position position="116"/>
    </location>
</feature>
<comment type="caution">
    <text evidence="1">The sequence shown here is derived from an EMBL/GenBank/DDBJ whole genome shotgun (WGS) entry which is preliminary data.</text>
</comment>
<proteinExistence type="predicted"/>
<name>A0A9P8E9G5_AURME</name>
<dbReference type="OrthoDB" id="2787676at2759"/>
<protein>
    <submittedName>
        <fullName evidence="1">Uncharacterized protein</fullName>
    </submittedName>
</protein>
<dbReference type="EMBL" id="JAHFXF010000688">
    <property type="protein sequence ID" value="KAG9683760.1"/>
    <property type="molecule type" value="Genomic_DNA"/>
</dbReference>
<gene>
    <name evidence="1" type="ORF">KCU76_g12884</name>
</gene>
<reference evidence="1" key="1">
    <citation type="journal article" date="2021" name="J Fungi (Basel)">
        <title>Virulence traits and population genomics of the black yeast Aureobasidium melanogenum.</title>
        <authorList>
            <person name="Cernosa A."/>
            <person name="Sun X."/>
            <person name="Gostincar C."/>
            <person name="Fang C."/>
            <person name="Gunde-Cimerman N."/>
            <person name="Song Z."/>
        </authorList>
    </citation>
    <scope>NUCLEOTIDE SEQUENCE</scope>
    <source>
        <strain evidence="1">EXF-9911</strain>
    </source>
</reference>
<evidence type="ECO:0000313" key="2">
    <source>
        <dbReference type="Proteomes" id="UP000779574"/>
    </source>
</evidence>
<dbReference type="Proteomes" id="UP000779574">
    <property type="component" value="Unassembled WGS sequence"/>
</dbReference>
<reference evidence="1" key="2">
    <citation type="submission" date="2021-08" db="EMBL/GenBank/DDBJ databases">
        <authorList>
            <person name="Gostincar C."/>
            <person name="Sun X."/>
            <person name="Song Z."/>
            <person name="Gunde-Cimerman N."/>
        </authorList>
    </citation>
    <scope>NUCLEOTIDE SEQUENCE</scope>
    <source>
        <strain evidence="1">EXF-9911</strain>
    </source>
</reference>
<organism evidence="1 2">
    <name type="scientific">Aureobasidium melanogenum</name>
    <name type="common">Aureobasidium pullulans var. melanogenum</name>
    <dbReference type="NCBI Taxonomy" id="46634"/>
    <lineage>
        <taxon>Eukaryota</taxon>
        <taxon>Fungi</taxon>
        <taxon>Dikarya</taxon>
        <taxon>Ascomycota</taxon>
        <taxon>Pezizomycotina</taxon>
        <taxon>Dothideomycetes</taxon>
        <taxon>Dothideomycetidae</taxon>
        <taxon>Dothideales</taxon>
        <taxon>Saccotheciaceae</taxon>
        <taxon>Aureobasidium</taxon>
    </lineage>
</organism>
<dbReference type="AlphaFoldDB" id="A0A9P8E9G5"/>
<accession>A0A9P8E9G5</accession>
<evidence type="ECO:0000313" key="1">
    <source>
        <dbReference type="EMBL" id="KAG9683760.1"/>
    </source>
</evidence>